<feature type="transmembrane region" description="Helical" evidence="1">
    <location>
        <begin position="15"/>
        <end position="31"/>
    </location>
</feature>
<sequence length="55" mass="6646">VYIDASYYKENEIEYLSFVLSVIIAILDPHLQVSFYRSYNMTVGYIDEEHYNIRF</sequence>
<keyword evidence="1" id="KW-1133">Transmembrane helix</keyword>
<evidence type="ECO:0000256" key="1">
    <source>
        <dbReference type="SAM" id="Phobius"/>
    </source>
</evidence>
<name>A0A7J7NYH5_9MAGN</name>
<reference evidence="2 3" key="1">
    <citation type="journal article" date="2020" name="IScience">
        <title>Genome Sequencing of the Endangered Kingdonia uniflora (Circaeasteraceae, Ranunculales) Reveals Potential Mechanisms of Evolutionary Specialization.</title>
        <authorList>
            <person name="Sun Y."/>
            <person name="Deng T."/>
            <person name="Zhang A."/>
            <person name="Moore M.J."/>
            <person name="Landis J.B."/>
            <person name="Lin N."/>
            <person name="Zhang H."/>
            <person name="Zhang X."/>
            <person name="Huang J."/>
            <person name="Zhang X."/>
            <person name="Sun H."/>
            <person name="Wang H."/>
        </authorList>
    </citation>
    <scope>NUCLEOTIDE SEQUENCE [LARGE SCALE GENOMIC DNA]</scope>
    <source>
        <strain evidence="2">TB1705</strain>
        <tissue evidence="2">Leaf</tissue>
    </source>
</reference>
<dbReference type="Proteomes" id="UP000541444">
    <property type="component" value="Unassembled WGS sequence"/>
</dbReference>
<keyword evidence="3" id="KW-1185">Reference proteome</keyword>
<comment type="caution">
    <text evidence="2">The sequence shown here is derived from an EMBL/GenBank/DDBJ whole genome shotgun (WGS) entry which is preliminary data.</text>
</comment>
<keyword evidence="1" id="KW-0812">Transmembrane</keyword>
<feature type="non-terminal residue" evidence="2">
    <location>
        <position position="1"/>
    </location>
</feature>
<dbReference type="AlphaFoldDB" id="A0A7J7NYH5"/>
<dbReference type="EMBL" id="JACGCM010000440">
    <property type="protein sequence ID" value="KAF6172217.1"/>
    <property type="molecule type" value="Genomic_DNA"/>
</dbReference>
<protein>
    <submittedName>
        <fullName evidence="2">Uncharacterized protein</fullName>
    </submittedName>
</protein>
<keyword evidence="1" id="KW-0472">Membrane</keyword>
<accession>A0A7J7NYH5</accession>
<proteinExistence type="predicted"/>
<organism evidence="2 3">
    <name type="scientific">Kingdonia uniflora</name>
    <dbReference type="NCBI Taxonomy" id="39325"/>
    <lineage>
        <taxon>Eukaryota</taxon>
        <taxon>Viridiplantae</taxon>
        <taxon>Streptophyta</taxon>
        <taxon>Embryophyta</taxon>
        <taxon>Tracheophyta</taxon>
        <taxon>Spermatophyta</taxon>
        <taxon>Magnoliopsida</taxon>
        <taxon>Ranunculales</taxon>
        <taxon>Circaeasteraceae</taxon>
        <taxon>Kingdonia</taxon>
    </lineage>
</organism>
<gene>
    <name evidence="2" type="ORF">GIB67_024839</name>
</gene>
<evidence type="ECO:0000313" key="2">
    <source>
        <dbReference type="EMBL" id="KAF6172217.1"/>
    </source>
</evidence>
<evidence type="ECO:0000313" key="3">
    <source>
        <dbReference type="Proteomes" id="UP000541444"/>
    </source>
</evidence>